<comment type="similarity">
    <text evidence="1">Belongs to the bacterial solute-binding protein 5 family.</text>
</comment>
<gene>
    <name evidence="5" type="ORF">ACFQL7_21950</name>
</gene>
<dbReference type="PANTHER" id="PTHR30290">
    <property type="entry name" value="PERIPLASMIC BINDING COMPONENT OF ABC TRANSPORTER"/>
    <property type="match status" value="1"/>
</dbReference>
<organism evidence="5 6">
    <name type="scientific">Halocatena marina</name>
    <dbReference type="NCBI Taxonomy" id="2934937"/>
    <lineage>
        <taxon>Archaea</taxon>
        <taxon>Methanobacteriati</taxon>
        <taxon>Methanobacteriota</taxon>
        <taxon>Stenosarchaea group</taxon>
        <taxon>Halobacteria</taxon>
        <taxon>Halobacteriales</taxon>
        <taxon>Natronomonadaceae</taxon>
        <taxon>Halocatena</taxon>
    </lineage>
</organism>
<feature type="domain" description="Solute-binding protein family 5" evidence="4">
    <location>
        <begin position="97"/>
        <end position="485"/>
    </location>
</feature>
<dbReference type="SUPFAM" id="SSF53850">
    <property type="entry name" value="Periplasmic binding protein-like II"/>
    <property type="match status" value="1"/>
</dbReference>
<sequence>MDSQSSTLEIRRREMMRLAGGGLVVGGMASLAGCSGDSGGSSSSPFRIPNTQDYNTIQGNLAAGSDYDPWIIPSLIYESYLNYNIETDEIIYNLIDEPSVDGSTLTFSIKDGRKWHNGDPVTAEDVVTQFKIAMLAGGDPQLTQNNPESLFEKINQTDKHTVEVKLSGEFNKQLAIMQIFYAGATGTASLWTPTSVYGKFVTDWDNAATDSERKSVTSELLDFTVEYQDVVGNGLWQIEKTSGTEFTFSLFEDHPDSDNVNFDKIVMPRMNENDLVPAARSNNVTGFQHNNPTASAVESPPSGWKALEVTGDDSGGPALICNHQHDIYGKREVKQAFAHIVNGQGVVETLGEHIATPVPSTYTFAESLMDRYMGEPIKGNLNVYDSSEEATSLLKSAGFSQNGNTWHRPDGKPFSPTISVFDSPPFTPVAKTIAGQLSNFGIKTDVQVVEPGNFFAQFPEGSYDLVVEWWDAGGANPYFGMDRNFVGFTGGSMQYPDEVSVPPVGNMDGKEETVNIQDMLDSILTASTEPEMIQNVRKLAWVTNVTLPEIPTVMTGAVYFYNTDGWNWPKRDASVFGYDDIPAWLMEQGELSQAN</sequence>
<evidence type="ECO:0000256" key="3">
    <source>
        <dbReference type="ARBA" id="ARBA00022729"/>
    </source>
</evidence>
<dbReference type="InterPro" id="IPR039424">
    <property type="entry name" value="SBP_5"/>
</dbReference>
<dbReference type="RefSeq" id="WP_264556288.1">
    <property type="nucleotide sequence ID" value="NZ_CP109980.1"/>
</dbReference>
<evidence type="ECO:0000256" key="1">
    <source>
        <dbReference type="ARBA" id="ARBA00005695"/>
    </source>
</evidence>
<evidence type="ECO:0000259" key="4">
    <source>
        <dbReference type="Pfam" id="PF00496"/>
    </source>
</evidence>
<dbReference type="Gene3D" id="3.10.105.10">
    <property type="entry name" value="Dipeptide-binding Protein, Domain 3"/>
    <property type="match status" value="1"/>
</dbReference>
<dbReference type="PANTHER" id="PTHR30290:SF9">
    <property type="entry name" value="OLIGOPEPTIDE-BINDING PROTEIN APPA"/>
    <property type="match status" value="1"/>
</dbReference>
<dbReference type="Gene3D" id="3.40.190.10">
    <property type="entry name" value="Periplasmic binding protein-like II"/>
    <property type="match status" value="1"/>
</dbReference>
<evidence type="ECO:0000313" key="5">
    <source>
        <dbReference type="EMBL" id="MFC7192215.1"/>
    </source>
</evidence>
<dbReference type="EMBL" id="JBHTAX010000004">
    <property type="protein sequence ID" value="MFC7192215.1"/>
    <property type="molecule type" value="Genomic_DNA"/>
</dbReference>
<name>A0ABD5YS98_9EURY</name>
<keyword evidence="6" id="KW-1185">Reference proteome</keyword>
<protein>
    <submittedName>
        <fullName evidence="5">ABC transporter substrate-binding protein</fullName>
    </submittedName>
</protein>
<reference evidence="5 6" key="1">
    <citation type="journal article" date="2019" name="Int. J. Syst. Evol. Microbiol.">
        <title>The Global Catalogue of Microorganisms (GCM) 10K type strain sequencing project: providing services to taxonomists for standard genome sequencing and annotation.</title>
        <authorList>
            <consortium name="The Broad Institute Genomics Platform"/>
            <consortium name="The Broad Institute Genome Sequencing Center for Infectious Disease"/>
            <person name="Wu L."/>
            <person name="Ma J."/>
        </authorList>
    </citation>
    <scope>NUCLEOTIDE SEQUENCE [LARGE SCALE GENOMIC DNA]</scope>
    <source>
        <strain evidence="5 6">RDMS1</strain>
    </source>
</reference>
<comment type="caution">
    <text evidence="5">The sequence shown here is derived from an EMBL/GenBank/DDBJ whole genome shotgun (WGS) entry which is preliminary data.</text>
</comment>
<keyword evidence="2" id="KW-0813">Transport</keyword>
<dbReference type="InterPro" id="IPR000914">
    <property type="entry name" value="SBP_5_dom"/>
</dbReference>
<dbReference type="Pfam" id="PF00496">
    <property type="entry name" value="SBP_bac_5"/>
    <property type="match status" value="1"/>
</dbReference>
<evidence type="ECO:0000256" key="2">
    <source>
        <dbReference type="ARBA" id="ARBA00022448"/>
    </source>
</evidence>
<dbReference type="GeneID" id="76201884"/>
<dbReference type="AlphaFoldDB" id="A0ABD5YS98"/>
<evidence type="ECO:0000313" key="6">
    <source>
        <dbReference type="Proteomes" id="UP001596417"/>
    </source>
</evidence>
<dbReference type="Proteomes" id="UP001596417">
    <property type="component" value="Unassembled WGS sequence"/>
</dbReference>
<accession>A0ABD5YS98</accession>
<keyword evidence="3" id="KW-0732">Signal</keyword>
<proteinExistence type="inferred from homology"/>